<accession>A0ACB9X698</accession>
<sequence>RVLRFGKRAFRKEVVVLPLLKEAPPSAILVFPLVMVEVPRDVVLLPLVMEEPPMAILDFPLFMVVLPRDKAVFPSVKLVLPIEERFVFLTQIRGRVLGLTRCKASHTHAARPALPLGGNSNISYCPEQTRMLSVDSTTPVSHNAFLEMIDVGCGRPHTTHVSL</sequence>
<proteinExistence type="predicted"/>
<reference evidence="1" key="1">
    <citation type="submission" date="2022-05" db="EMBL/GenBank/DDBJ databases">
        <title>Chromosome-level genome of Chaenocephalus aceratus.</title>
        <authorList>
            <person name="Park H."/>
        </authorList>
    </citation>
    <scope>NUCLEOTIDE SEQUENCE</scope>
    <source>
        <strain evidence="1">KU_202001</strain>
    </source>
</reference>
<organism evidence="1 2">
    <name type="scientific">Chaenocephalus aceratus</name>
    <name type="common">Blackfin icefish</name>
    <name type="synonym">Chaenichthys aceratus</name>
    <dbReference type="NCBI Taxonomy" id="36190"/>
    <lineage>
        <taxon>Eukaryota</taxon>
        <taxon>Metazoa</taxon>
        <taxon>Chordata</taxon>
        <taxon>Craniata</taxon>
        <taxon>Vertebrata</taxon>
        <taxon>Euteleostomi</taxon>
        <taxon>Actinopterygii</taxon>
        <taxon>Neopterygii</taxon>
        <taxon>Teleostei</taxon>
        <taxon>Neoteleostei</taxon>
        <taxon>Acanthomorphata</taxon>
        <taxon>Eupercaria</taxon>
        <taxon>Perciformes</taxon>
        <taxon>Notothenioidei</taxon>
        <taxon>Channichthyidae</taxon>
        <taxon>Chaenocephalus</taxon>
    </lineage>
</organism>
<evidence type="ECO:0000313" key="2">
    <source>
        <dbReference type="Proteomes" id="UP001057452"/>
    </source>
</evidence>
<dbReference type="EMBL" id="CM043792">
    <property type="protein sequence ID" value="KAI4821823.1"/>
    <property type="molecule type" value="Genomic_DNA"/>
</dbReference>
<comment type="caution">
    <text evidence="1">The sequence shown here is derived from an EMBL/GenBank/DDBJ whole genome shotgun (WGS) entry which is preliminary data.</text>
</comment>
<evidence type="ECO:0000313" key="1">
    <source>
        <dbReference type="EMBL" id="KAI4821823.1"/>
    </source>
</evidence>
<protein>
    <submittedName>
        <fullName evidence="1">Uncharacterized protein</fullName>
    </submittedName>
</protein>
<gene>
    <name evidence="1" type="ORF">KUCAC02_007405</name>
</gene>
<keyword evidence="2" id="KW-1185">Reference proteome</keyword>
<name>A0ACB9X698_CHAAC</name>
<dbReference type="Proteomes" id="UP001057452">
    <property type="component" value="Chromosome 8"/>
</dbReference>
<feature type="non-terminal residue" evidence="1">
    <location>
        <position position="1"/>
    </location>
</feature>